<organism evidence="1 2">
    <name type="scientific">Haemophilus pittmaniae</name>
    <dbReference type="NCBI Taxonomy" id="249188"/>
    <lineage>
        <taxon>Bacteria</taxon>
        <taxon>Pseudomonadati</taxon>
        <taxon>Pseudomonadota</taxon>
        <taxon>Gammaproteobacteria</taxon>
        <taxon>Pasteurellales</taxon>
        <taxon>Pasteurellaceae</taxon>
        <taxon>Haemophilus</taxon>
    </lineage>
</organism>
<sequence>MTNNLFFTCGFQREKDWIVASNRERVSSVDKDKMISILNNIELNEGAAGLEFIPEPEVGISELSVQCDGERYLFTLVEYGKDGEFLIRTKSDFNGTPGLVYFEGEPYPACSVIEDFDFIKRVFIELLETGNVSYELMDI</sequence>
<reference evidence="1 2" key="1">
    <citation type="submission" date="2018-06" db="EMBL/GenBank/DDBJ databases">
        <authorList>
            <consortium name="Pathogen Informatics"/>
            <person name="Doyle S."/>
        </authorList>
    </citation>
    <scope>NUCLEOTIDE SEQUENCE [LARGE SCALE GENOMIC DNA]</scope>
    <source>
        <strain evidence="1 2">NCTC13335</strain>
    </source>
</reference>
<gene>
    <name evidence="1" type="ORF">NCTC13335_02017</name>
</gene>
<dbReference type="EMBL" id="UGHS01000004">
    <property type="protein sequence ID" value="STO94100.1"/>
    <property type="molecule type" value="Genomic_DNA"/>
</dbReference>
<evidence type="ECO:0000313" key="1">
    <source>
        <dbReference type="EMBL" id="STO94100.1"/>
    </source>
</evidence>
<keyword evidence="2" id="KW-1185">Reference proteome</keyword>
<proteinExistence type="predicted"/>
<dbReference type="AlphaFoldDB" id="A0A377J2K8"/>
<accession>A0A377J2K8</accession>
<protein>
    <submittedName>
        <fullName evidence="1">Uncharacterized protein</fullName>
    </submittedName>
</protein>
<dbReference type="RefSeq" id="WP_258554715.1">
    <property type="nucleotide sequence ID" value="NZ_UGHS01000004.1"/>
</dbReference>
<evidence type="ECO:0000313" key="2">
    <source>
        <dbReference type="Proteomes" id="UP000255264"/>
    </source>
</evidence>
<dbReference type="Pfam" id="PF21852">
    <property type="entry name" value="DUF6911"/>
    <property type="match status" value="1"/>
</dbReference>
<dbReference type="Proteomes" id="UP000255264">
    <property type="component" value="Unassembled WGS sequence"/>
</dbReference>
<dbReference type="InterPro" id="IPR054205">
    <property type="entry name" value="DUF6911"/>
</dbReference>
<name>A0A377J2K8_9PAST</name>